<dbReference type="AlphaFoldDB" id="A0AAC9BKI8"/>
<accession>A0AAC9BKI8</accession>
<evidence type="ECO:0000313" key="2">
    <source>
        <dbReference type="Proteomes" id="UP000077927"/>
    </source>
</evidence>
<dbReference type="EMBL" id="CP012606">
    <property type="protein sequence ID" value="ANH75551.1"/>
    <property type="molecule type" value="Genomic_DNA"/>
</dbReference>
<dbReference type="Proteomes" id="UP000077927">
    <property type="component" value="Chromosome 2"/>
</dbReference>
<protein>
    <submittedName>
        <fullName evidence="1">Uncharacterized protein</fullName>
    </submittedName>
</protein>
<name>A0AAC9BKI8_9RALS</name>
<proteinExistence type="predicted"/>
<organism evidence="1 2">
    <name type="scientific">Ralstonia insidiosa</name>
    <dbReference type="NCBI Taxonomy" id="190721"/>
    <lineage>
        <taxon>Bacteria</taxon>
        <taxon>Pseudomonadati</taxon>
        <taxon>Pseudomonadota</taxon>
        <taxon>Betaproteobacteria</taxon>
        <taxon>Burkholderiales</taxon>
        <taxon>Burkholderiaceae</taxon>
        <taxon>Ralstonia</taxon>
    </lineage>
</organism>
<dbReference type="KEGG" id="rin:ACS15_5662"/>
<sequence>MRIIRIYSLSIDSAAADGQATKRNLSNRIPLCVCRPLNAGAPATDLLWGPL</sequence>
<gene>
    <name evidence="1" type="ORF">ACS15_5662</name>
</gene>
<reference evidence="1 2" key="1">
    <citation type="submission" date="2015-09" db="EMBL/GenBank/DDBJ databases">
        <authorList>
            <person name="Xu Y."/>
            <person name="Nagy A."/>
            <person name="Liu N.T."/>
            <person name="Nou X."/>
        </authorList>
    </citation>
    <scope>NUCLEOTIDE SEQUENCE [LARGE SCALE GENOMIC DNA]</scope>
    <source>
        <strain evidence="1 2">FC1138</strain>
    </source>
</reference>
<evidence type="ECO:0000313" key="1">
    <source>
        <dbReference type="EMBL" id="ANH75551.1"/>
    </source>
</evidence>